<feature type="chain" id="PRO_5023941007" evidence="1">
    <location>
        <begin position="21"/>
        <end position="333"/>
    </location>
</feature>
<name>A0A5J5IK27_9BACT</name>
<dbReference type="InterPro" id="IPR011048">
    <property type="entry name" value="Haem_d1_sf"/>
</dbReference>
<comment type="caution">
    <text evidence="2">The sequence shown here is derived from an EMBL/GenBank/DDBJ whole genome shotgun (WGS) entry which is preliminary data.</text>
</comment>
<dbReference type="InterPro" id="IPR015943">
    <property type="entry name" value="WD40/YVTN_repeat-like_dom_sf"/>
</dbReference>
<dbReference type="Proteomes" id="UP000326903">
    <property type="component" value="Unassembled WGS sequence"/>
</dbReference>
<evidence type="ECO:0000313" key="3">
    <source>
        <dbReference type="Proteomes" id="UP000326903"/>
    </source>
</evidence>
<keyword evidence="1" id="KW-0732">Signal</keyword>
<protein>
    <submittedName>
        <fullName evidence="2">YncE family protein</fullName>
    </submittedName>
</protein>
<dbReference type="EMBL" id="VYQF01000001">
    <property type="protein sequence ID" value="KAA9041370.1"/>
    <property type="molecule type" value="Genomic_DNA"/>
</dbReference>
<keyword evidence="3" id="KW-1185">Reference proteome</keyword>
<evidence type="ECO:0000313" key="2">
    <source>
        <dbReference type="EMBL" id="KAA9041370.1"/>
    </source>
</evidence>
<feature type="signal peptide" evidence="1">
    <location>
        <begin position="1"/>
        <end position="20"/>
    </location>
</feature>
<organism evidence="2 3">
    <name type="scientific">Ginsengibacter hankyongi</name>
    <dbReference type="NCBI Taxonomy" id="2607284"/>
    <lineage>
        <taxon>Bacteria</taxon>
        <taxon>Pseudomonadati</taxon>
        <taxon>Bacteroidota</taxon>
        <taxon>Chitinophagia</taxon>
        <taxon>Chitinophagales</taxon>
        <taxon>Chitinophagaceae</taxon>
        <taxon>Ginsengibacter</taxon>
    </lineage>
</organism>
<accession>A0A5J5IK27</accession>
<sequence length="333" mass="35961">MKKISIICLLFFIGKTNLFAQSSGYRLTDSFHIAGPGGWDYIAVNKNKLYVSHGTLVNIIDKNNGDSLGEVPNTTGVHGIAFDNELNKGYTSNGRLNNVTVFDLNTNKILAQIPTGINPDAIFYEDYSKKIITCNGRSNSLSIIDPVTDRVVDTIALSGKPETAVSDGAGKVFVNIENRSAISEIDMKSLKVENTWSIAPGKSPSGLSIDRKTKRLFAGCENKMLVVLNAENGSVVSTPAIGEGCDGTAFDPALNYVYSSNGEGTLTIIKEISKDKYDVIENVPTKRGARTLAVDPLTHIVYLPTANFKPAVSGERRPPMVPGSFQVLVVKKK</sequence>
<dbReference type="RefSeq" id="WP_150413490.1">
    <property type="nucleotide sequence ID" value="NZ_VYQF01000001.1"/>
</dbReference>
<dbReference type="InterPro" id="IPR051200">
    <property type="entry name" value="Host-pathogen_enzymatic-act"/>
</dbReference>
<gene>
    <name evidence="2" type="ORF">FW778_04875</name>
</gene>
<dbReference type="SUPFAM" id="SSF51004">
    <property type="entry name" value="C-terminal (heme d1) domain of cytochrome cd1-nitrite reductase"/>
    <property type="match status" value="1"/>
</dbReference>
<dbReference type="Gene3D" id="2.130.10.10">
    <property type="entry name" value="YVTN repeat-like/Quinoprotein amine dehydrogenase"/>
    <property type="match status" value="1"/>
</dbReference>
<evidence type="ECO:0000256" key="1">
    <source>
        <dbReference type="SAM" id="SignalP"/>
    </source>
</evidence>
<reference evidence="2 3" key="1">
    <citation type="submission" date="2019-09" db="EMBL/GenBank/DDBJ databases">
        <title>Draft genome sequence of Ginsengibacter sp. BR5-29.</title>
        <authorList>
            <person name="Im W.-T."/>
        </authorList>
    </citation>
    <scope>NUCLEOTIDE SEQUENCE [LARGE SCALE GENOMIC DNA]</scope>
    <source>
        <strain evidence="2 3">BR5-29</strain>
    </source>
</reference>
<dbReference type="PANTHER" id="PTHR47197">
    <property type="entry name" value="PROTEIN NIRF"/>
    <property type="match status" value="1"/>
</dbReference>
<dbReference type="PANTHER" id="PTHR47197:SF3">
    <property type="entry name" value="DIHYDRO-HEME D1 DEHYDROGENASE"/>
    <property type="match status" value="1"/>
</dbReference>
<proteinExistence type="predicted"/>
<dbReference type="AlphaFoldDB" id="A0A5J5IK27"/>